<evidence type="ECO:0000313" key="1">
    <source>
        <dbReference type="EMBL" id="TLG93188.1"/>
    </source>
</evidence>
<keyword evidence="2" id="KW-1185">Reference proteome</keyword>
<organism evidence="1 2">
    <name type="scientific">Pseudomonas edaphica</name>
    <dbReference type="NCBI Taxonomy" id="2006980"/>
    <lineage>
        <taxon>Bacteria</taxon>
        <taxon>Pseudomonadati</taxon>
        <taxon>Pseudomonadota</taxon>
        <taxon>Gammaproteobacteria</taxon>
        <taxon>Pseudomonadales</taxon>
        <taxon>Pseudomonadaceae</taxon>
        <taxon>Pseudomonas</taxon>
    </lineage>
</organism>
<dbReference type="Proteomes" id="UP000304941">
    <property type="component" value="Unassembled WGS sequence"/>
</dbReference>
<comment type="caution">
    <text evidence="1">The sequence shown here is derived from an EMBL/GenBank/DDBJ whole genome shotgun (WGS) entry which is preliminary data.</text>
</comment>
<gene>
    <name evidence="1" type="ORF">FEM54_05075</name>
</gene>
<dbReference type="EMBL" id="VBVZ01000046">
    <property type="protein sequence ID" value="TLG93188.1"/>
    <property type="molecule type" value="Genomic_DNA"/>
</dbReference>
<reference evidence="1 2" key="1">
    <citation type="submission" date="2019-05" db="EMBL/GenBank/DDBJ databases">
        <title>Pseudomonas edaphica sp. nov., isolated from rhizospheric soil of Cistus ladanifer L. in Spain.</title>
        <authorList>
            <person name="Peix A."/>
        </authorList>
    </citation>
    <scope>NUCLEOTIDE SEQUENCE [LARGE SCALE GENOMIC DNA]</scope>
    <source>
        <strain evidence="1 2">RD25</strain>
    </source>
</reference>
<name>A0ABY2U9W4_9PSED</name>
<accession>A0ABY2U9W4</accession>
<evidence type="ECO:0000313" key="2">
    <source>
        <dbReference type="Proteomes" id="UP000304941"/>
    </source>
</evidence>
<sequence length="65" mass="7179">MNVYLDHWITPDIYDVQPVGLSHAYSGTLNRFQERNISALGRCAESSVSLADNAADSLIGLRDLK</sequence>
<protein>
    <submittedName>
        <fullName evidence="1">Uncharacterized protein</fullName>
    </submittedName>
</protein>
<dbReference type="RefSeq" id="WP_138449777.1">
    <property type="nucleotide sequence ID" value="NZ_VBVZ01000046.1"/>
</dbReference>
<proteinExistence type="predicted"/>